<dbReference type="Proteomes" id="UP000279962">
    <property type="component" value="Chromosome"/>
</dbReference>
<feature type="chain" id="PRO_5018231831" evidence="2">
    <location>
        <begin position="30"/>
        <end position="121"/>
    </location>
</feature>
<protein>
    <submittedName>
        <fullName evidence="3">DUF4124 domain-containing protein</fullName>
    </submittedName>
</protein>
<sequence length="121" mass="13175">MKQLQRFSKTILLSAIFTTVTMSTTVTHAKQYYKWVDSKGSTHYTTTPPPKNARSKSKVNTYGYHGSSTSVAAPNTQTNTNQTAPQNIPPNPVQTGQVANQPVNAPTQNNNPAEPVNSEAR</sequence>
<name>A0A3G2T7V4_9GAMM</name>
<organism evidence="3 4">
    <name type="scientific">Acinetobacter wuhouensis</name>
    <dbReference type="NCBI Taxonomy" id="1879050"/>
    <lineage>
        <taxon>Bacteria</taxon>
        <taxon>Pseudomonadati</taxon>
        <taxon>Pseudomonadota</taxon>
        <taxon>Gammaproteobacteria</taxon>
        <taxon>Moraxellales</taxon>
        <taxon>Moraxellaceae</taxon>
        <taxon>Acinetobacter</taxon>
    </lineage>
</organism>
<evidence type="ECO:0000313" key="3">
    <source>
        <dbReference type="EMBL" id="AYO56359.1"/>
    </source>
</evidence>
<feature type="region of interest" description="Disordered" evidence="1">
    <location>
        <begin position="37"/>
        <end position="121"/>
    </location>
</feature>
<evidence type="ECO:0000256" key="2">
    <source>
        <dbReference type="SAM" id="SignalP"/>
    </source>
</evidence>
<dbReference type="AlphaFoldDB" id="A0A3G2T7V4"/>
<reference evidence="3 4" key="1">
    <citation type="submission" date="2018-10" db="EMBL/GenBank/DDBJ databases">
        <title>The complete genome of Acinetobacter wuhouensis strain WCHAW010062.</title>
        <authorList>
            <person name="Hu Y."/>
            <person name="Long H."/>
            <person name="Feng Y."/>
            <person name="Zong Z."/>
        </authorList>
    </citation>
    <scope>NUCLEOTIDE SEQUENCE [LARGE SCALE GENOMIC DNA]</scope>
    <source>
        <strain evidence="3 4">WCHAW010062</strain>
    </source>
</reference>
<feature type="compositionally biased region" description="Polar residues" evidence="1">
    <location>
        <begin position="93"/>
        <end position="112"/>
    </location>
</feature>
<feature type="compositionally biased region" description="Low complexity" evidence="1">
    <location>
        <begin position="72"/>
        <end position="86"/>
    </location>
</feature>
<accession>A0A3G2T7V4</accession>
<gene>
    <name evidence="3" type="ORF">CDG68_19025</name>
</gene>
<evidence type="ECO:0000313" key="4">
    <source>
        <dbReference type="Proteomes" id="UP000279962"/>
    </source>
</evidence>
<dbReference type="RefSeq" id="WP_116733258.1">
    <property type="nucleotide sequence ID" value="NZ_CP033133.1"/>
</dbReference>
<keyword evidence="2" id="KW-0732">Signal</keyword>
<proteinExistence type="predicted"/>
<feature type="signal peptide" evidence="2">
    <location>
        <begin position="1"/>
        <end position="29"/>
    </location>
</feature>
<dbReference type="EMBL" id="CP033133">
    <property type="protein sequence ID" value="AYO56359.1"/>
    <property type="molecule type" value="Genomic_DNA"/>
</dbReference>
<evidence type="ECO:0000256" key="1">
    <source>
        <dbReference type="SAM" id="MobiDB-lite"/>
    </source>
</evidence>